<dbReference type="Gene3D" id="3.40.50.1820">
    <property type="entry name" value="alpha/beta hydrolase"/>
    <property type="match status" value="1"/>
</dbReference>
<dbReference type="Proteomes" id="UP000221538">
    <property type="component" value="Unassembled WGS sequence"/>
</dbReference>
<sequence length="273" mass="29728">MTNLATNLSRQAGAVYPPLACRVEGAGPNVVLVHGGAGSWTHWIRTIPALRDHFRVYAIDLPGCGDSPDFPAAGTDKQYFNWVAEAILAMCEGPIALVGFSFGGSVSAAVAPLLGDRLAALCLVAPGSFGKPTPRDVTMKPMRARDDREIDERENARHNLCQIMFANDESADEATVDLQIDNVRRARFPSRRISWQDRIDSDLAQIDCPIQFIWGLGDRMATPSVPARGERVRAAKPASRVDLIPGGGHWIQYESADAFNAVLLPFLTEFARS</sequence>
<dbReference type="Pfam" id="PF12697">
    <property type="entry name" value="Abhydrolase_6"/>
    <property type="match status" value="1"/>
</dbReference>
<dbReference type="SUPFAM" id="SSF53474">
    <property type="entry name" value="alpha/beta-Hydrolases"/>
    <property type="match status" value="1"/>
</dbReference>
<name>A0A292ZBY8_SPHSA</name>
<protein>
    <submittedName>
        <fullName evidence="2">2-hydroxy-6-oxo-6-phenylhexa-2,4-dienoate hydrolase</fullName>
        <ecNumber evidence="2">3.7.1.-</ecNumber>
    </submittedName>
</protein>
<dbReference type="PANTHER" id="PTHR46438">
    <property type="entry name" value="ALPHA/BETA-HYDROLASES SUPERFAMILY PROTEIN"/>
    <property type="match status" value="1"/>
</dbReference>
<dbReference type="EC" id="3.7.1.-" evidence="2"/>
<dbReference type="AlphaFoldDB" id="A0A292ZBY8"/>
<evidence type="ECO:0000313" key="3">
    <source>
        <dbReference type="Proteomes" id="UP000221538"/>
    </source>
</evidence>
<dbReference type="RefSeq" id="WP_099186111.1">
    <property type="nucleotide sequence ID" value="NZ_BEWI01000032.1"/>
</dbReference>
<dbReference type="InterPro" id="IPR029058">
    <property type="entry name" value="AB_hydrolase_fold"/>
</dbReference>
<evidence type="ECO:0000259" key="1">
    <source>
        <dbReference type="Pfam" id="PF12697"/>
    </source>
</evidence>
<reference evidence="2 3" key="1">
    <citation type="journal article" date="2013" name="Biodegradation">
        <title>Occurrence of 4-tert-butylphenol (4-t-BP) biodegradation in an aquatic sample caused by the presence of Spirodela polyrrhiza and isolation of a 4-t-BP-utilizing bacterium.</title>
        <authorList>
            <person name="Ogata Y."/>
            <person name="Toyama T."/>
            <person name="Yu N."/>
            <person name="Wang X."/>
            <person name="Sei K."/>
            <person name="Ike M."/>
        </authorList>
    </citation>
    <scope>NUCLEOTIDE SEQUENCE [LARGE SCALE GENOMIC DNA]</scope>
    <source>
        <strain evidence="2 3">OMI</strain>
    </source>
</reference>
<organism evidence="2 3">
    <name type="scientific">Sphingobium fuliginis (strain ATCC 27551)</name>
    <dbReference type="NCBI Taxonomy" id="336203"/>
    <lineage>
        <taxon>Bacteria</taxon>
        <taxon>Pseudomonadati</taxon>
        <taxon>Pseudomonadota</taxon>
        <taxon>Alphaproteobacteria</taxon>
        <taxon>Sphingomonadales</taxon>
        <taxon>Sphingomonadaceae</taxon>
        <taxon>Sphingobium</taxon>
    </lineage>
</organism>
<comment type="caution">
    <text evidence="2">The sequence shown here is derived from an EMBL/GenBank/DDBJ whole genome shotgun (WGS) entry which is preliminary data.</text>
</comment>
<gene>
    <name evidence="2" type="ORF">SFOMI_2777</name>
</gene>
<evidence type="ECO:0000313" key="2">
    <source>
        <dbReference type="EMBL" id="GAY22222.1"/>
    </source>
</evidence>
<dbReference type="InterPro" id="IPR000073">
    <property type="entry name" value="AB_hydrolase_1"/>
</dbReference>
<reference evidence="2 3" key="2">
    <citation type="journal article" date="2013" name="Environ. Sci. Technol.">
        <title>The 4-tert-butylphenol-utilizing bacterium Sphingobium fuliginis OMI can degrade bisphenols via phenolic ring hydroxylation and meta-cleavage pathway.</title>
        <authorList>
            <person name="Ogata Y."/>
            <person name="Goda S."/>
            <person name="Toyama T."/>
            <person name="Sei K."/>
            <person name="Ike M."/>
        </authorList>
    </citation>
    <scope>NUCLEOTIDE SEQUENCE [LARGE SCALE GENOMIC DNA]</scope>
    <source>
        <strain evidence="2 3">OMI</strain>
    </source>
</reference>
<keyword evidence="2" id="KW-0378">Hydrolase</keyword>
<proteinExistence type="predicted"/>
<accession>A0A292ZBY8</accession>
<dbReference type="EMBL" id="BEWI01000032">
    <property type="protein sequence ID" value="GAY22222.1"/>
    <property type="molecule type" value="Genomic_DNA"/>
</dbReference>
<feature type="domain" description="AB hydrolase-1" evidence="1">
    <location>
        <begin position="30"/>
        <end position="261"/>
    </location>
</feature>
<dbReference type="GO" id="GO:0016787">
    <property type="term" value="F:hydrolase activity"/>
    <property type="evidence" value="ECO:0007669"/>
    <property type="project" value="UniProtKB-KW"/>
</dbReference>